<dbReference type="AlphaFoldDB" id="J3P944"/>
<dbReference type="eggNOG" id="KOG1990">
    <property type="taxonomic scope" value="Eukaryota"/>
</dbReference>
<dbReference type="SUPFAM" id="SSF53098">
    <property type="entry name" value="Ribonuclease H-like"/>
    <property type="match status" value="1"/>
</dbReference>
<dbReference type="InterPro" id="IPR006941">
    <property type="entry name" value="RNase_CAF1"/>
</dbReference>
<dbReference type="GO" id="GO:0000289">
    <property type="term" value="P:nuclear-transcribed mRNA poly(A) tail shortening"/>
    <property type="evidence" value="ECO:0007669"/>
    <property type="project" value="TreeGrafter"/>
</dbReference>
<proteinExistence type="inferred from homology"/>
<evidence type="ECO:0000313" key="4">
    <source>
        <dbReference type="Proteomes" id="UP000006039"/>
    </source>
</evidence>
<dbReference type="STRING" id="644352.J3P944"/>
<dbReference type="InterPro" id="IPR051181">
    <property type="entry name" value="CAF1_poly(A)_ribonucleases"/>
</dbReference>
<evidence type="ECO:0000313" key="3">
    <source>
        <dbReference type="EnsemblFungi" id="EJT73179"/>
    </source>
</evidence>
<dbReference type="HOGENOM" id="CLU_022380_0_0_1"/>
<comment type="similarity">
    <text evidence="1">Belongs to the CAF1 family.</text>
</comment>
<dbReference type="Proteomes" id="UP000006039">
    <property type="component" value="Unassembled WGS sequence"/>
</dbReference>
<accession>J3P944</accession>
<name>J3P944_GAET3</name>
<dbReference type="PANTHER" id="PTHR15092">
    <property type="entry name" value="POLY A -SPECIFIC RIBONUCLEASE/TARGET OF EGR1, MEMBER 1"/>
    <property type="match status" value="1"/>
</dbReference>
<dbReference type="OrthoDB" id="1432093at2759"/>
<dbReference type="Pfam" id="PF04857">
    <property type="entry name" value="CAF1"/>
    <property type="match status" value="1"/>
</dbReference>
<dbReference type="EMBL" id="GL385399">
    <property type="protein sequence ID" value="EJT73179.1"/>
    <property type="molecule type" value="Genomic_DNA"/>
</dbReference>
<dbReference type="GO" id="GO:0003723">
    <property type="term" value="F:RNA binding"/>
    <property type="evidence" value="ECO:0007669"/>
    <property type="project" value="TreeGrafter"/>
</dbReference>
<dbReference type="RefSeq" id="XP_009226153.1">
    <property type="nucleotide sequence ID" value="XM_009227889.1"/>
</dbReference>
<reference evidence="3" key="4">
    <citation type="journal article" date="2015" name="G3 (Bethesda)">
        <title>Genome sequences of three phytopathogenic species of the Magnaporthaceae family of fungi.</title>
        <authorList>
            <person name="Okagaki L.H."/>
            <person name="Nunes C.C."/>
            <person name="Sailsbery J."/>
            <person name="Clay B."/>
            <person name="Brown D."/>
            <person name="John T."/>
            <person name="Oh Y."/>
            <person name="Young N."/>
            <person name="Fitzgerald M."/>
            <person name="Haas B.J."/>
            <person name="Zeng Q."/>
            <person name="Young S."/>
            <person name="Adiconis X."/>
            <person name="Fan L."/>
            <person name="Levin J.Z."/>
            <person name="Mitchell T.K."/>
            <person name="Okubara P.A."/>
            <person name="Farman M.L."/>
            <person name="Kohn L.M."/>
            <person name="Birren B."/>
            <person name="Ma L.-J."/>
            <person name="Dean R.A."/>
        </authorList>
    </citation>
    <scope>NUCLEOTIDE SEQUENCE</scope>
    <source>
        <strain evidence="3">R3-111a-1</strain>
    </source>
</reference>
<keyword evidence="4" id="KW-1185">Reference proteome</keyword>
<dbReference type="GO" id="GO:0000175">
    <property type="term" value="F:3'-5'-RNA exonuclease activity"/>
    <property type="evidence" value="ECO:0007669"/>
    <property type="project" value="TreeGrafter"/>
</dbReference>
<dbReference type="GeneID" id="20350486"/>
<reference evidence="2" key="3">
    <citation type="submission" date="2010-09" db="EMBL/GenBank/DDBJ databases">
        <title>Annotation of Gaeumannomyces graminis var. tritici R3-111a-1.</title>
        <authorList>
            <consortium name="The Broad Institute Genome Sequencing Platform"/>
            <person name="Ma L.-J."/>
            <person name="Dead R."/>
            <person name="Young S.K."/>
            <person name="Zeng Q."/>
            <person name="Gargeya S."/>
            <person name="Fitzgerald M."/>
            <person name="Haas B."/>
            <person name="Abouelleil A."/>
            <person name="Alvarado L."/>
            <person name="Arachchi H.M."/>
            <person name="Berlin A."/>
            <person name="Brown A."/>
            <person name="Chapman S.B."/>
            <person name="Chen Z."/>
            <person name="Dunbar C."/>
            <person name="Freedman E."/>
            <person name="Gearin G."/>
            <person name="Gellesch M."/>
            <person name="Goldberg J."/>
            <person name="Griggs A."/>
            <person name="Gujja S."/>
            <person name="Heiman D."/>
            <person name="Howarth C."/>
            <person name="Larson L."/>
            <person name="Lui A."/>
            <person name="MacDonald P.J.P."/>
            <person name="Mehta T."/>
            <person name="Montmayeur A."/>
            <person name="Murphy C."/>
            <person name="Neiman D."/>
            <person name="Pearson M."/>
            <person name="Priest M."/>
            <person name="Roberts A."/>
            <person name="Saif S."/>
            <person name="Shea T."/>
            <person name="Shenoy N."/>
            <person name="Sisk P."/>
            <person name="Stolte C."/>
            <person name="Sykes S."/>
            <person name="Yandava C."/>
            <person name="Wortman J."/>
            <person name="Nusbaum C."/>
            <person name="Birren B."/>
        </authorList>
    </citation>
    <scope>NUCLEOTIDE SEQUENCE</scope>
    <source>
        <strain evidence="2">R3-111a-1</strain>
    </source>
</reference>
<sequence length="444" mass="50761">MESAREITAIDADNFWSLLPAVLEDIAAAELIGLDLEMTGVRLRDGIFGRKVKFMAEQCYVEAAEAAKAFQILEVGITCLRYGPEDKSYHWKGYSFQLAPWYLGNEAGNLALAKFLDRRFSLSGNTASFLRASRGDDLPARVLSKGITYLSRQEAQDAYDNFVDPDARNTPLINIDGESPTVRDFCASVRKQITDWLFKRGEHFINIENPEGDRLTSLQTRLIYQLLETDFKEYGLRGKRKGDCLFMQITIKGADKYQEKTLSRQMRDRKLAVRHQTGFRYVFEALAGGDFAEEIDVQLLLEPGAHSQDKMDEMRRKLRSIEKKTKTRARVLILHNSLLDLCFLYQSFVGDLPRTLTQFKLDLQAFPRLVDTKFMVTLGRHEFDPDISLGQLYKMVKNLELPLIAPPMPSIRVAHEAGYDSWLTAVAFLKFSWKLGQDRQLLKT</sequence>
<protein>
    <submittedName>
        <fullName evidence="2 3">Uncharacterized protein</fullName>
    </submittedName>
</protein>
<dbReference type="PANTHER" id="PTHR15092:SF22">
    <property type="entry name" value="POLY(A)-SPECIFIC RIBONUCLEASE PNLDC1"/>
    <property type="match status" value="1"/>
</dbReference>
<dbReference type="EnsemblFungi" id="EJT73179">
    <property type="protein sequence ID" value="EJT73179"/>
    <property type="gene ID" value="GGTG_10028"/>
</dbReference>
<dbReference type="InterPro" id="IPR012337">
    <property type="entry name" value="RNaseH-like_sf"/>
</dbReference>
<dbReference type="GO" id="GO:1990431">
    <property type="term" value="P:priRNA 3'-end processing"/>
    <property type="evidence" value="ECO:0007669"/>
    <property type="project" value="TreeGrafter"/>
</dbReference>
<organism evidence="2">
    <name type="scientific">Gaeumannomyces tritici (strain R3-111a-1)</name>
    <name type="common">Wheat and barley take-all root rot fungus</name>
    <name type="synonym">Gaeumannomyces graminis var. tritici</name>
    <dbReference type="NCBI Taxonomy" id="644352"/>
    <lineage>
        <taxon>Eukaryota</taxon>
        <taxon>Fungi</taxon>
        <taxon>Dikarya</taxon>
        <taxon>Ascomycota</taxon>
        <taxon>Pezizomycotina</taxon>
        <taxon>Sordariomycetes</taxon>
        <taxon>Sordariomycetidae</taxon>
        <taxon>Magnaporthales</taxon>
        <taxon>Magnaporthaceae</taxon>
        <taxon>Gaeumannomyces</taxon>
    </lineage>
</organism>
<reference evidence="4" key="1">
    <citation type="submission" date="2010-07" db="EMBL/GenBank/DDBJ databases">
        <title>The genome sequence of Gaeumannomyces graminis var. tritici strain R3-111a-1.</title>
        <authorList>
            <consortium name="The Broad Institute Genome Sequencing Platform"/>
            <person name="Ma L.-J."/>
            <person name="Dead R."/>
            <person name="Young S."/>
            <person name="Zeng Q."/>
            <person name="Koehrsen M."/>
            <person name="Alvarado L."/>
            <person name="Berlin A."/>
            <person name="Chapman S.B."/>
            <person name="Chen Z."/>
            <person name="Freedman E."/>
            <person name="Gellesch M."/>
            <person name="Goldberg J."/>
            <person name="Griggs A."/>
            <person name="Gujja S."/>
            <person name="Heilman E.R."/>
            <person name="Heiman D."/>
            <person name="Hepburn T."/>
            <person name="Howarth C."/>
            <person name="Jen D."/>
            <person name="Larson L."/>
            <person name="Mehta T."/>
            <person name="Neiman D."/>
            <person name="Pearson M."/>
            <person name="Roberts A."/>
            <person name="Saif S."/>
            <person name="Shea T."/>
            <person name="Shenoy N."/>
            <person name="Sisk P."/>
            <person name="Stolte C."/>
            <person name="Sykes S."/>
            <person name="Walk T."/>
            <person name="White J."/>
            <person name="Yandava C."/>
            <person name="Haas B."/>
            <person name="Nusbaum C."/>
            <person name="Birren B."/>
        </authorList>
    </citation>
    <scope>NUCLEOTIDE SEQUENCE [LARGE SCALE GENOMIC DNA]</scope>
    <source>
        <strain evidence="4">R3-111a-1</strain>
    </source>
</reference>
<evidence type="ECO:0000256" key="1">
    <source>
        <dbReference type="ARBA" id="ARBA00008372"/>
    </source>
</evidence>
<gene>
    <name evidence="3" type="primary">20350486</name>
    <name evidence="2" type="ORF">GGTG_10028</name>
</gene>
<dbReference type="GO" id="GO:0005634">
    <property type="term" value="C:nucleus"/>
    <property type="evidence" value="ECO:0007669"/>
    <property type="project" value="TreeGrafter"/>
</dbReference>
<evidence type="ECO:0000313" key="2">
    <source>
        <dbReference type="EMBL" id="EJT73179.1"/>
    </source>
</evidence>
<reference evidence="3" key="5">
    <citation type="submission" date="2018-04" db="UniProtKB">
        <authorList>
            <consortium name="EnsemblFungi"/>
        </authorList>
    </citation>
    <scope>IDENTIFICATION</scope>
    <source>
        <strain evidence="3">R3-111a-1</strain>
    </source>
</reference>
<dbReference type="VEuPathDB" id="FungiDB:GGTG_10028"/>
<dbReference type="InterPro" id="IPR036397">
    <property type="entry name" value="RNaseH_sf"/>
</dbReference>
<dbReference type="GO" id="GO:1990432">
    <property type="term" value="P:siRNA 3'-end processing"/>
    <property type="evidence" value="ECO:0007669"/>
    <property type="project" value="TreeGrafter"/>
</dbReference>
<reference evidence="2" key="2">
    <citation type="submission" date="2010-07" db="EMBL/GenBank/DDBJ databases">
        <authorList>
            <consortium name="The Broad Institute Genome Sequencing Platform"/>
            <consortium name="Broad Institute Genome Sequencing Center for Infectious Disease"/>
            <person name="Ma L.-J."/>
            <person name="Dead R."/>
            <person name="Young S."/>
            <person name="Zeng Q."/>
            <person name="Koehrsen M."/>
            <person name="Alvarado L."/>
            <person name="Berlin A."/>
            <person name="Chapman S.B."/>
            <person name="Chen Z."/>
            <person name="Freedman E."/>
            <person name="Gellesch M."/>
            <person name="Goldberg J."/>
            <person name="Griggs A."/>
            <person name="Gujja S."/>
            <person name="Heilman E.R."/>
            <person name="Heiman D."/>
            <person name="Hepburn T."/>
            <person name="Howarth C."/>
            <person name="Jen D."/>
            <person name="Larson L."/>
            <person name="Mehta T."/>
            <person name="Neiman D."/>
            <person name="Pearson M."/>
            <person name="Roberts A."/>
            <person name="Saif S."/>
            <person name="Shea T."/>
            <person name="Shenoy N."/>
            <person name="Sisk P."/>
            <person name="Stolte C."/>
            <person name="Sykes S."/>
            <person name="Walk T."/>
            <person name="White J."/>
            <person name="Yandava C."/>
            <person name="Haas B."/>
            <person name="Nusbaum C."/>
            <person name="Birren B."/>
        </authorList>
    </citation>
    <scope>NUCLEOTIDE SEQUENCE</scope>
    <source>
        <strain evidence="2">R3-111a-1</strain>
    </source>
</reference>
<dbReference type="Gene3D" id="3.30.420.10">
    <property type="entry name" value="Ribonuclease H-like superfamily/Ribonuclease H"/>
    <property type="match status" value="2"/>
</dbReference>